<dbReference type="InterPro" id="IPR038729">
    <property type="entry name" value="Rad50/SbcC_AAA"/>
</dbReference>
<organism evidence="2">
    <name type="scientific">Siphoviridae sp. ctabX13</name>
    <dbReference type="NCBI Taxonomy" id="2826389"/>
    <lineage>
        <taxon>Viruses</taxon>
        <taxon>Duplodnaviria</taxon>
        <taxon>Heunggongvirae</taxon>
        <taxon>Uroviricota</taxon>
        <taxon>Caudoviricetes</taxon>
    </lineage>
</organism>
<dbReference type="EMBL" id="BK014758">
    <property type="protein sequence ID" value="DAD74296.1"/>
    <property type="molecule type" value="Genomic_DNA"/>
</dbReference>
<dbReference type="Pfam" id="PF13476">
    <property type="entry name" value="AAA_23"/>
    <property type="match status" value="1"/>
</dbReference>
<accession>A0A8S5LWK9</accession>
<dbReference type="GO" id="GO:0006302">
    <property type="term" value="P:double-strand break repair"/>
    <property type="evidence" value="ECO:0007669"/>
    <property type="project" value="InterPro"/>
</dbReference>
<evidence type="ECO:0000313" key="2">
    <source>
        <dbReference type="EMBL" id="DAD74296.1"/>
    </source>
</evidence>
<reference evidence="2" key="1">
    <citation type="journal article" date="2021" name="Proc. Natl. Acad. Sci. U.S.A.">
        <title>A Catalog of Tens of Thousands of Viruses from Human Metagenomes Reveals Hidden Associations with Chronic Diseases.</title>
        <authorList>
            <person name="Tisza M.J."/>
            <person name="Buck C.B."/>
        </authorList>
    </citation>
    <scope>NUCLEOTIDE SEQUENCE</scope>
    <source>
        <strain evidence="2">CtabX13</strain>
    </source>
</reference>
<dbReference type="PANTHER" id="PTHR43581">
    <property type="entry name" value="ATP/GTP PHOSPHATASE"/>
    <property type="match status" value="1"/>
</dbReference>
<name>A0A8S5LWK9_9CAUD</name>
<evidence type="ECO:0000259" key="1">
    <source>
        <dbReference type="Pfam" id="PF13476"/>
    </source>
</evidence>
<dbReference type="Gene3D" id="3.40.50.300">
    <property type="entry name" value="P-loop containing nucleotide triphosphate hydrolases"/>
    <property type="match status" value="1"/>
</dbReference>
<dbReference type="GO" id="GO:0016887">
    <property type="term" value="F:ATP hydrolysis activity"/>
    <property type="evidence" value="ECO:0007669"/>
    <property type="project" value="InterPro"/>
</dbReference>
<feature type="domain" description="Rad50/SbcC-type AAA" evidence="1">
    <location>
        <begin position="7"/>
        <end position="150"/>
    </location>
</feature>
<protein>
    <submittedName>
        <fullName evidence="2">AAA ATPase</fullName>
    </submittedName>
</protein>
<sequence length="268" mass="30446">MVIIEQIDIVKFRGLEKVSIKFNRPVNAIIGKNGTMKTTLLGMLAHPFTLKTGAMSSEQPLIGGKEFNSPMSDKFKFSDKYDIPGEHKWSLQVNKKIYSKKIYTCISERRSDNGKLRFWSTEGREKNMNYIQCPVIYLSMKRLLPIGEEARLQINPSELTKEEKEFYINAHNKILISTEVIQNVQDILSSNGNSKHTLGPETASTDAWTISAGQDNIGRIILAVLSMIRLKEKYPKEYIGGIICIDELESTLYPAAQEKLVDVIRKEE</sequence>
<dbReference type="InterPro" id="IPR027417">
    <property type="entry name" value="P-loop_NTPase"/>
</dbReference>
<dbReference type="InterPro" id="IPR051396">
    <property type="entry name" value="Bact_Antivir_Def_Nuclease"/>
</dbReference>
<dbReference type="PANTHER" id="PTHR43581:SF4">
    <property type="entry name" value="ATP_GTP PHOSPHATASE"/>
    <property type="match status" value="1"/>
</dbReference>
<dbReference type="SUPFAM" id="SSF52540">
    <property type="entry name" value="P-loop containing nucleoside triphosphate hydrolases"/>
    <property type="match status" value="1"/>
</dbReference>
<proteinExistence type="predicted"/>